<name>A0A2U1B4Q1_9BACT</name>
<dbReference type="InterPro" id="IPR012902">
    <property type="entry name" value="N_methyl_site"/>
</dbReference>
<reference evidence="2 3" key="1">
    <citation type="submission" date="2018-04" db="EMBL/GenBank/DDBJ databases">
        <title>Genomic Encyclopedia of Type Strains, Phase IV (KMG-IV): sequencing the most valuable type-strain genomes for metagenomic binning, comparative biology and taxonomic classification.</title>
        <authorList>
            <person name="Goeker M."/>
        </authorList>
    </citation>
    <scope>NUCLEOTIDE SEQUENCE [LARGE SCALE GENOMIC DNA]</scope>
    <source>
        <strain evidence="2 3">DSM 14823</strain>
    </source>
</reference>
<dbReference type="Proteomes" id="UP000245959">
    <property type="component" value="Unassembled WGS sequence"/>
</dbReference>
<organism evidence="2 3">
    <name type="scientific">Victivallis vadensis</name>
    <dbReference type="NCBI Taxonomy" id="172901"/>
    <lineage>
        <taxon>Bacteria</taxon>
        <taxon>Pseudomonadati</taxon>
        <taxon>Lentisphaerota</taxon>
        <taxon>Lentisphaeria</taxon>
        <taxon>Victivallales</taxon>
        <taxon>Victivallaceae</taxon>
        <taxon>Victivallis</taxon>
    </lineage>
</organism>
<dbReference type="EMBL" id="QEKH01000008">
    <property type="protein sequence ID" value="PVY43497.1"/>
    <property type="molecule type" value="Genomic_DNA"/>
</dbReference>
<feature type="transmembrane region" description="Helical" evidence="1">
    <location>
        <begin position="21"/>
        <end position="43"/>
    </location>
</feature>
<comment type="caution">
    <text evidence="2">The sequence shown here is derived from an EMBL/GenBank/DDBJ whole genome shotgun (WGS) entry which is preliminary data.</text>
</comment>
<dbReference type="RefSeq" id="WP_133245085.1">
    <property type="nucleotide sequence ID" value="NZ_CABMMC010000014.1"/>
</dbReference>
<sequence length="240" mass="26998">MQQEKCVRHINIPSIMHRNFTLIELLVVIAIIAILAAMLLPALNKARDQALKTQCASNLRQLGTGLKGYLNDFADWMPNTNGTSYEAGSGHSGDYRIVLRKYYLGGTQELWKADNTQQECALEHCGKDPGVLNKQGEDARMSFSIVSVIYPITPPAAGRIIRNRVTAYRHPSGTPMWWDNDFMTSAGVYGEVKWWSQALLYSRHGRDLNFWFLDGHVASRSGIDKDMLWAVHSQSGKKID</sequence>
<dbReference type="NCBIfam" id="TIGR02532">
    <property type="entry name" value="IV_pilin_GFxxxE"/>
    <property type="match status" value="1"/>
</dbReference>
<evidence type="ECO:0000256" key="1">
    <source>
        <dbReference type="SAM" id="Phobius"/>
    </source>
</evidence>
<keyword evidence="1" id="KW-1133">Transmembrane helix</keyword>
<dbReference type="PANTHER" id="PTHR30093:SF2">
    <property type="entry name" value="TYPE II SECRETION SYSTEM PROTEIN H"/>
    <property type="match status" value="1"/>
</dbReference>
<gene>
    <name evidence="2" type="ORF">C8D82_10822</name>
</gene>
<evidence type="ECO:0000313" key="2">
    <source>
        <dbReference type="EMBL" id="PVY43497.1"/>
    </source>
</evidence>
<keyword evidence="1" id="KW-0472">Membrane</keyword>
<dbReference type="PANTHER" id="PTHR30093">
    <property type="entry name" value="GENERAL SECRETION PATHWAY PROTEIN G"/>
    <property type="match status" value="1"/>
</dbReference>
<dbReference type="Gene3D" id="3.30.700.10">
    <property type="entry name" value="Glycoprotein, Type 4 Pilin"/>
    <property type="match status" value="1"/>
</dbReference>
<dbReference type="AlphaFoldDB" id="A0A2U1B4Q1"/>
<evidence type="ECO:0000313" key="3">
    <source>
        <dbReference type="Proteomes" id="UP000245959"/>
    </source>
</evidence>
<keyword evidence="3" id="KW-1185">Reference proteome</keyword>
<dbReference type="GeneID" id="78294707"/>
<dbReference type="SUPFAM" id="SSF54523">
    <property type="entry name" value="Pili subunits"/>
    <property type="match status" value="1"/>
</dbReference>
<accession>A0A2U1B4Q1</accession>
<proteinExistence type="predicted"/>
<dbReference type="InterPro" id="IPR045584">
    <property type="entry name" value="Pilin-like"/>
</dbReference>
<keyword evidence="1" id="KW-0812">Transmembrane</keyword>
<protein>
    <submittedName>
        <fullName evidence="2">Prepilin-type N-terminal cleavage/methylation domain-containing protein/prepilin-type processing-associated H-X9-DG protein</fullName>
    </submittedName>
</protein>